<gene>
    <name evidence="2" type="ORF">YALI1_F08597g</name>
</gene>
<evidence type="ECO:0000313" key="2">
    <source>
        <dbReference type="EMBL" id="AOW06720.1"/>
    </source>
</evidence>
<proteinExistence type="predicted"/>
<feature type="region of interest" description="Disordered" evidence="1">
    <location>
        <begin position="1"/>
        <end position="68"/>
    </location>
</feature>
<sequence>MRDQRRKHSTQTDSTQTDSTQTQPTDSHSTQLTKQPTKQLTHTSRYRTVPTQKQVPQHLQTQTPQTQHHSTCTANQVWALEYLQYCREICTGVARRKTPISCSPVDEQSLWQRELQRTAPGLVLVGAIVAVLSMNGCPRQPTKHNCSSSREHECGMYMKVSSFQVLARCLSRPHASP</sequence>
<feature type="compositionally biased region" description="Low complexity" evidence="1">
    <location>
        <begin position="57"/>
        <end position="68"/>
    </location>
</feature>
<dbReference type="VEuPathDB" id="FungiDB:YALI1_F08597g"/>
<dbReference type="GeneID" id="94583864"/>
<organism evidence="2 3">
    <name type="scientific">Yarrowia lipolytica</name>
    <name type="common">Candida lipolytica</name>
    <dbReference type="NCBI Taxonomy" id="4952"/>
    <lineage>
        <taxon>Eukaryota</taxon>
        <taxon>Fungi</taxon>
        <taxon>Dikarya</taxon>
        <taxon>Ascomycota</taxon>
        <taxon>Saccharomycotina</taxon>
        <taxon>Dipodascomycetes</taxon>
        <taxon>Dipodascales</taxon>
        <taxon>Dipodascales incertae sedis</taxon>
        <taxon>Yarrowia</taxon>
    </lineage>
</organism>
<accession>A0A1D8NM51</accession>
<dbReference type="EMBL" id="CP017558">
    <property type="protein sequence ID" value="AOW06720.1"/>
    <property type="molecule type" value="Genomic_DNA"/>
</dbReference>
<name>A0A1D8NM51_YARLL</name>
<evidence type="ECO:0000256" key="1">
    <source>
        <dbReference type="SAM" id="MobiDB-lite"/>
    </source>
</evidence>
<protein>
    <submittedName>
        <fullName evidence="2">Uncharacterized protein</fullName>
    </submittedName>
</protein>
<feature type="compositionally biased region" description="Low complexity" evidence="1">
    <location>
        <begin position="11"/>
        <end position="43"/>
    </location>
</feature>
<evidence type="ECO:0000313" key="3">
    <source>
        <dbReference type="Proteomes" id="UP000182444"/>
    </source>
</evidence>
<reference evidence="2 3" key="1">
    <citation type="journal article" date="2016" name="PLoS ONE">
        <title>Sequence Assembly of Yarrowia lipolytica Strain W29/CLIB89 Shows Transposable Element Diversity.</title>
        <authorList>
            <person name="Magnan C."/>
            <person name="Yu J."/>
            <person name="Chang I."/>
            <person name="Jahn E."/>
            <person name="Kanomata Y."/>
            <person name="Wu J."/>
            <person name="Zeller M."/>
            <person name="Oakes M."/>
            <person name="Baldi P."/>
            <person name="Sandmeyer S."/>
        </authorList>
    </citation>
    <scope>NUCLEOTIDE SEQUENCE [LARGE SCALE GENOMIC DNA]</scope>
    <source>
        <strain evidence="3">CLIB89(W29)</strain>
    </source>
</reference>
<dbReference type="RefSeq" id="XP_068139374.1">
    <property type="nucleotide sequence ID" value="XM_068283273.1"/>
</dbReference>
<dbReference type="Proteomes" id="UP000182444">
    <property type="component" value="Chromosome 1F"/>
</dbReference>
<dbReference type="AlphaFoldDB" id="A0A1D8NM51"/>